<keyword evidence="3" id="KW-0804">Transcription</keyword>
<organism evidence="5 6">
    <name type="scientific">Cohnella nanjingensis</name>
    <dbReference type="NCBI Taxonomy" id="1387779"/>
    <lineage>
        <taxon>Bacteria</taxon>
        <taxon>Bacillati</taxon>
        <taxon>Bacillota</taxon>
        <taxon>Bacilli</taxon>
        <taxon>Bacillales</taxon>
        <taxon>Paenibacillaceae</taxon>
        <taxon>Cohnella</taxon>
    </lineage>
</organism>
<evidence type="ECO:0000259" key="4">
    <source>
        <dbReference type="PROSITE" id="PS01124"/>
    </source>
</evidence>
<dbReference type="GO" id="GO:0003700">
    <property type="term" value="F:DNA-binding transcription factor activity"/>
    <property type="evidence" value="ECO:0007669"/>
    <property type="project" value="InterPro"/>
</dbReference>
<keyword evidence="2" id="KW-0238">DNA-binding</keyword>
<accession>A0A7X0VJC1</accession>
<dbReference type="SUPFAM" id="SSF51215">
    <property type="entry name" value="Regulatory protein AraC"/>
    <property type="match status" value="1"/>
</dbReference>
<dbReference type="GO" id="GO:0043565">
    <property type="term" value="F:sequence-specific DNA binding"/>
    <property type="evidence" value="ECO:0007669"/>
    <property type="project" value="InterPro"/>
</dbReference>
<dbReference type="InterPro" id="IPR018060">
    <property type="entry name" value="HTH_AraC"/>
</dbReference>
<dbReference type="Gene3D" id="2.60.120.10">
    <property type="entry name" value="Jelly Rolls"/>
    <property type="match status" value="1"/>
</dbReference>
<dbReference type="InterPro" id="IPR020449">
    <property type="entry name" value="Tscrpt_reg_AraC-type_HTH"/>
</dbReference>
<evidence type="ECO:0000313" key="5">
    <source>
        <dbReference type="EMBL" id="MBB6674559.1"/>
    </source>
</evidence>
<dbReference type="Pfam" id="PF12833">
    <property type="entry name" value="HTH_18"/>
    <property type="match status" value="1"/>
</dbReference>
<evidence type="ECO:0000313" key="6">
    <source>
        <dbReference type="Proteomes" id="UP000547209"/>
    </source>
</evidence>
<protein>
    <submittedName>
        <fullName evidence="5">Helix-turn-helix transcriptional regulator</fullName>
    </submittedName>
</protein>
<dbReference type="Pfam" id="PF02311">
    <property type="entry name" value="AraC_binding"/>
    <property type="match status" value="1"/>
</dbReference>
<evidence type="ECO:0000256" key="2">
    <source>
        <dbReference type="ARBA" id="ARBA00023125"/>
    </source>
</evidence>
<reference evidence="5 6" key="1">
    <citation type="submission" date="2020-08" db="EMBL/GenBank/DDBJ databases">
        <title>Cohnella phylogeny.</title>
        <authorList>
            <person name="Dunlap C."/>
        </authorList>
    </citation>
    <scope>NUCLEOTIDE SEQUENCE [LARGE SCALE GENOMIC DNA]</scope>
    <source>
        <strain evidence="5 6">DSM 28246</strain>
    </source>
</reference>
<dbReference type="Proteomes" id="UP000547209">
    <property type="component" value="Unassembled WGS sequence"/>
</dbReference>
<dbReference type="InterPro" id="IPR003313">
    <property type="entry name" value="AraC-bd"/>
</dbReference>
<comment type="caution">
    <text evidence="5">The sequence shown here is derived from an EMBL/GenBank/DDBJ whole genome shotgun (WGS) entry which is preliminary data.</text>
</comment>
<dbReference type="SMART" id="SM00342">
    <property type="entry name" value="HTH_ARAC"/>
    <property type="match status" value="1"/>
</dbReference>
<sequence length="292" mass="34060">MDFIRTTLRETLSIRQIITMYYFEFARNYVFHGERHDFWELVYADKGEITVGADEETRVLESGSVIFHKPNEFHSFHASSGTAPNIIVVTFDCPSEAMRRFEGRVCRLRDEERNLLSGVIKEGMRAFRYPFEHPLVRREDAPVGAEQRLGIYLELLLLELLGRMDEPREEEAERLLTPAQAKENAELVRHVIAYMERHIGRTLTLEEISREARVTKTRLKEAFKRQTGYAVMHYFIRLRIDRAKTAIREQAANFSEISEMLGFSSVHVFSRTFKKTTGMTPTEYARSVQARV</sequence>
<dbReference type="PANTHER" id="PTHR43280:SF2">
    <property type="entry name" value="HTH-TYPE TRANSCRIPTIONAL REGULATOR EXSA"/>
    <property type="match status" value="1"/>
</dbReference>
<dbReference type="InterPro" id="IPR018062">
    <property type="entry name" value="HTH_AraC-typ_CS"/>
</dbReference>
<dbReference type="PRINTS" id="PR00032">
    <property type="entry name" value="HTHARAC"/>
</dbReference>
<dbReference type="PROSITE" id="PS01124">
    <property type="entry name" value="HTH_ARAC_FAMILY_2"/>
    <property type="match status" value="1"/>
</dbReference>
<proteinExistence type="predicted"/>
<dbReference type="InterPro" id="IPR009057">
    <property type="entry name" value="Homeodomain-like_sf"/>
</dbReference>
<dbReference type="InterPro" id="IPR037923">
    <property type="entry name" value="HTH-like"/>
</dbReference>
<dbReference type="SUPFAM" id="SSF46689">
    <property type="entry name" value="Homeodomain-like"/>
    <property type="match status" value="2"/>
</dbReference>
<dbReference type="PANTHER" id="PTHR43280">
    <property type="entry name" value="ARAC-FAMILY TRANSCRIPTIONAL REGULATOR"/>
    <property type="match status" value="1"/>
</dbReference>
<dbReference type="EMBL" id="JACJVP010000047">
    <property type="protein sequence ID" value="MBB6674559.1"/>
    <property type="molecule type" value="Genomic_DNA"/>
</dbReference>
<keyword evidence="6" id="KW-1185">Reference proteome</keyword>
<dbReference type="InterPro" id="IPR014710">
    <property type="entry name" value="RmlC-like_jellyroll"/>
</dbReference>
<dbReference type="AlphaFoldDB" id="A0A7X0VJC1"/>
<dbReference type="RefSeq" id="WP_185672407.1">
    <property type="nucleotide sequence ID" value="NZ_JACJVP010000047.1"/>
</dbReference>
<evidence type="ECO:0000256" key="3">
    <source>
        <dbReference type="ARBA" id="ARBA00023163"/>
    </source>
</evidence>
<evidence type="ECO:0000256" key="1">
    <source>
        <dbReference type="ARBA" id="ARBA00023015"/>
    </source>
</evidence>
<gene>
    <name evidence="5" type="ORF">H7C19_28140</name>
</gene>
<name>A0A7X0VJC1_9BACL</name>
<keyword evidence="1" id="KW-0805">Transcription regulation</keyword>
<feature type="domain" description="HTH araC/xylS-type" evidence="4">
    <location>
        <begin position="189"/>
        <end position="287"/>
    </location>
</feature>
<dbReference type="PROSITE" id="PS00041">
    <property type="entry name" value="HTH_ARAC_FAMILY_1"/>
    <property type="match status" value="1"/>
</dbReference>
<dbReference type="Gene3D" id="1.10.10.60">
    <property type="entry name" value="Homeodomain-like"/>
    <property type="match status" value="2"/>
</dbReference>